<proteinExistence type="inferred from homology"/>
<dbReference type="AlphaFoldDB" id="A0A9D1E379"/>
<dbReference type="GO" id="GO:0002949">
    <property type="term" value="P:tRNA threonylcarbamoyladenosine modification"/>
    <property type="evidence" value="ECO:0007669"/>
    <property type="project" value="InterPro"/>
</dbReference>
<keyword evidence="9" id="KW-0460">Magnesium</keyword>
<dbReference type="NCBIfam" id="TIGR00150">
    <property type="entry name" value="T6A_YjeE"/>
    <property type="match status" value="1"/>
</dbReference>
<dbReference type="GO" id="GO:0005524">
    <property type="term" value="F:ATP binding"/>
    <property type="evidence" value="ECO:0007669"/>
    <property type="project" value="UniProtKB-KW"/>
</dbReference>
<dbReference type="Gene3D" id="3.40.50.300">
    <property type="entry name" value="P-loop containing nucleotide triphosphate hydrolases"/>
    <property type="match status" value="1"/>
</dbReference>
<evidence type="ECO:0000256" key="9">
    <source>
        <dbReference type="ARBA" id="ARBA00022842"/>
    </source>
</evidence>
<evidence type="ECO:0000256" key="3">
    <source>
        <dbReference type="ARBA" id="ARBA00019010"/>
    </source>
</evidence>
<organism evidence="11 12">
    <name type="scientific">Candidatus Fimimonas gallinarum</name>
    <dbReference type="NCBI Taxonomy" id="2840821"/>
    <lineage>
        <taxon>Bacteria</taxon>
        <taxon>Pseudomonadati</taxon>
        <taxon>Myxococcota</taxon>
        <taxon>Myxococcia</taxon>
        <taxon>Myxococcales</taxon>
        <taxon>Cystobacterineae</taxon>
        <taxon>Myxococcaceae</taxon>
        <taxon>Myxococcaceae incertae sedis</taxon>
        <taxon>Candidatus Fimimonas</taxon>
    </lineage>
</organism>
<dbReference type="InterPro" id="IPR003442">
    <property type="entry name" value="T6A_TsaE"/>
</dbReference>
<dbReference type="EMBL" id="DVHL01000002">
    <property type="protein sequence ID" value="HIR65282.1"/>
    <property type="molecule type" value="Genomic_DNA"/>
</dbReference>
<evidence type="ECO:0000256" key="7">
    <source>
        <dbReference type="ARBA" id="ARBA00022741"/>
    </source>
</evidence>
<evidence type="ECO:0000256" key="1">
    <source>
        <dbReference type="ARBA" id="ARBA00004496"/>
    </source>
</evidence>
<sequence>MEKILQVQTHSCDETIKFASQFGKTLHGGDVLLLNGDLGAGKTHFVKGLALALGITDTVTSPTFALHNVYYGRLTLNHFDFYRVEDSAEVEMLGLAEFFYDKNAVCAIEWSENVKDLLPRNCTVVDIRKTGDETRCITISKQTGETV</sequence>
<dbReference type="SUPFAM" id="SSF52540">
    <property type="entry name" value="P-loop containing nucleoside triphosphate hydrolases"/>
    <property type="match status" value="1"/>
</dbReference>
<name>A0A9D1E379_9BACT</name>
<keyword evidence="7" id="KW-0547">Nucleotide-binding</keyword>
<evidence type="ECO:0000256" key="10">
    <source>
        <dbReference type="ARBA" id="ARBA00032441"/>
    </source>
</evidence>
<dbReference type="PANTHER" id="PTHR33540:SF2">
    <property type="entry name" value="TRNA THREONYLCARBAMOYLADENOSINE BIOSYNTHESIS PROTEIN TSAE"/>
    <property type="match status" value="1"/>
</dbReference>
<comment type="subcellular location">
    <subcellularLocation>
        <location evidence="1">Cytoplasm</location>
    </subcellularLocation>
</comment>
<evidence type="ECO:0000256" key="5">
    <source>
        <dbReference type="ARBA" id="ARBA00022694"/>
    </source>
</evidence>
<reference evidence="11" key="1">
    <citation type="submission" date="2020-10" db="EMBL/GenBank/DDBJ databases">
        <authorList>
            <person name="Gilroy R."/>
        </authorList>
    </citation>
    <scope>NUCLEOTIDE SEQUENCE</scope>
    <source>
        <strain evidence="11">CHK121-14286</strain>
    </source>
</reference>
<protein>
    <recommendedName>
        <fullName evidence="3">tRNA threonylcarbamoyladenosine biosynthesis protein TsaE</fullName>
    </recommendedName>
    <alternativeName>
        <fullName evidence="10">t(6)A37 threonylcarbamoyladenosine biosynthesis protein TsaE</fullName>
    </alternativeName>
</protein>
<gene>
    <name evidence="11" type="primary">tsaE</name>
    <name evidence="11" type="ORF">IAC95_00095</name>
</gene>
<accession>A0A9D1E379</accession>
<comment type="similarity">
    <text evidence="2">Belongs to the TsaE family.</text>
</comment>
<keyword evidence="6" id="KW-0479">Metal-binding</keyword>
<evidence type="ECO:0000256" key="2">
    <source>
        <dbReference type="ARBA" id="ARBA00007599"/>
    </source>
</evidence>
<reference evidence="11" key="2">
    <citation type="journal article" date="2021" name="PeerJ">
        <title>Extensive microbial diversity within the chicken gut microbiome revealed by metagenomics and culture.</title>
        <authorList>
            <person name="Gilroy R."/>
            <person name="Ravi A."/>
            <person name="Getino M."/>
            <person name="Pursley I."/>
            <person name="Horton D.L."/>
            <person name="Alikhan N.F."/>
            <person name="Baker D."/>
            <person name="Gharbi K."/>
            <person name="Hall N."/>
            <person name="Watson M."/>
            <person name="Adriaenssens E.M."/>
            <person name="Foster-Nyarko E."/>
            <person name="Jarju S."/>
            <person name="Secka A."/>
            <person name="Antonio M."/>
            <person name="Oren A."/>
            <person name="Chaudhuri R.R."/>
            <person name="La Ragione R."/>
            <person name="Hildebrand F."/>
            <person name="Pallen M.J."/>
        </authorList>
    </citation>
    <scope>NUCLEOTIDE SEQUENCE</scope>
    <source>
        <strain evidence="11">CHK121-14286</strain>
    </source>
</reference>
<evidence type="ECO:0000256" key="4">
    <source>
        <dbReference type="ARBA" id="ARBA00022490"/>
    </source>
</evidence>
<keyword evidence="5" id="KW-0819">tRNA processing</keyword>
<evidence type="ECO:0000313" key="11">
    <source>
        <dbReference type="EMBL" id="HIR65282.1"/>
    </source>
</evidence>
<comment type="caution">
    <text evidence="11">The sequence shown here is derived from an EMBL/GenBank/DDBJ whole genome shotgun (WGS) entry which is preliminary data.</text>
</comment>
<dbReference type="GO" id="GO:0005737">
    <property type="term" value="C:cytoplasm"/>
    <property type="evidence" value="ECO:0007669"/>
    <property type="project" value="UniProtKB-SubCell"/>
</dbReference>
<keyword evidence="4" id="KW-0963">Cytoplasm</keyword>
<keyword evidence="8" id="KW-0067">ATP-binding</keyword>
<dbReference type="GO" id="GO:0046872">
    <property type="term" value="F:metal ion binding"/>
    <property type="evidence" value="ECO:0007669"/>
    <property type="project" value="UniProtKB-KW"/>
</dbReference>
<dbReference type="PANTHER" id="PTHR33540">
    <property type="entry name" value="TRNA THREONYLCARBAMOYLADENOSINE BIOSYNTHESIS PROTEIN TSAE"/>
    <property type="match status" value="1"/>
</dbReference>
<dbReference type="InterPro" id="IPR027417">
    <property type="entry name" value="P-loop_NTPase"/>
</dbReference>
<dbReference type="Proteomes" id="UP000824200">
    <property type="component" value="Unassembled WGS sequence"/>
</dbReference>
<evidence type="ECO:0000256" key="8">
    <source>
        <dbReference type="ARBA" id="ARBA00022840"/>
    </source>
</evidence>
<evidence type="ECO:0000313" key="12">
    <source>
        <dbReference type="Proteomes" id="UP000824200"/>
    </source>
</evidence>
<dbReference type="Pfam" id="PF02367">
    <property type="entry name" value="TsaE"/>
    <property type="match status" value="1"/>
</dbReference>
<evidence type="ECO:0000256" key="6">
    <source>
        <dbReference type="ARBA" id="ARBA00022723"/>
    </source>
</evidence>